<name>A0A4S8LE35_DENBC</name>
<dbReference type="AlphaFoldDB" id="A0A4S8LE35"/>
<sequence>IRKLSGGRALCIFKSVKEAQWLEAVGGLDDFAKAWAADMTAKPNLYEAIVEFVPVHANLGDCFETIRIETDSDIQGGDLVKARWIKDPERRKPGQKVAHASLHFRTRQAANKAIKDGLIIAGKPVSARKPDNFLGLCTKCYKPGHIRATCTCQIDVCGRCAGPHRTPTCDAGDEDLWCAECAEKGHGAAQTDRCPTYIRKNESRKNRNLEGKYKFYVTEEHWTW</sequence>
<reference evidence="1 2" key="1">
    <citation type="journal article" date="2019" name="Nat. Ecol. Evol.">
        <title>Megaphylogeny resolves global patterns of mushroom evolution.</title>
        <authorList>
            <person name="Varga T."/>
            <person name="Krizsan K."/>
            <person name="Foldi C."/>
            <person name="Dima B."/>
            <person name="Sanchez-Garcia M."/>
            <person name="Sanchez-Ramirez S."/>
            <person name="Szollosi G.J."/>
            <person name="Szarkandi J.G."/>
            <person name="Papp V."/>
            <person name="Albert L."/>
            <person name="Andreopoulos W."/>
            <person name="Angelini C."/>
            <person name="Antonin V."/>
            <person name="Barry K.W."/>
            <person name="Bougher N.L."/>
            <person name="Buchanan P."/>
            <person name="Buyck B."/>
            <person name="Bense V."/>
            <person name="Catcheside P."/>
            <person name="Chovatia M."/>
            <person name="Cooper J."/>
            <person name="Damon W."/>
            <person name="Desjardin D."/>
            <person name="Finy P."/>
            <person name="Geml J."/>
            <person name="Haridas S."/>
            <person name="Hughes K."/>
            <person name="Justo A."/>
            <person name="Karasinski D."/>
            <person name="Kautmanova I."/>
            <person name="Kiss B."/>
            <person name="Kocsube S."/>
            <person name="Kotiranta H."/>
            <person name="LaButti K.M."/>
            <person name="Lechner B.E."/>
            <person name="Liimatainen K."/>
            <person name="Lipzen A."/>
            <person name="Lukacs Z."/>
            <person name="Mihaltcheva S."/>
            <person name="Morgado L.N."/>
            <person name="Niskanen T."/>
            <person name="Noordeloos M.E."/>
            <person name="Ohm R.A."/>
            <person name="Ortiz-Santana B."/>
            <person name="Ovrebo C."/>
            <person name="Racz N."/>
            <person name="Riley R."/>
            <person name="Savchenko A."/>
            <person name="Shiryaev A."/>
            <person name="Soop K."/>
            <person name="Spirin V."/>
            <person name="Szebenyi C."/>
            <person name="Tomsovsky M."/>
            <person name="Tulloss R.E."/>
            <person name="Uehling J."/>
            <person name="Grigoriev I.V."/>
            <person name="Vagvolgyi C."/>
            <person name="Papp T."/>
            <person name="Martin F.M."/>
            <person name="Miettinen O."/>
            <person name="Hibbett D.S."/>
            <person name="Nagy L.G."/>
        </authorList>
    </citation>
    <scope>NUCLEOTIDE SEQUENCE [LARGE SCALE GENOMIC DNA]</scope>
    <source>
        <strain evidence="1 2">CBS 962.96</strain>
    </source>
</reference>
<dbReference type="Proteomes" id="UP000297245">
    <property type="component" value="Unassembled WGS sequence"/>
</dbReference>
<feature type="non-terminal residue" evidence="1">
    <location>
        <position position="1"/>
    </location>
</feature>
<dbReference type="EMBL" id="ML179467">
    <property type="protein sequence ID" value="THU87020.1"/>
    <property type="molecule type" value="Genomic_DNA"/>
</dbReference>
<accession>A0A4S8LE35</accession>
<evidence type="ECO:0008006" key="3">
    <source>
        <dbReference type="Google" id="ProtNLM"/>
    </source>
</evidence>
<feature type="non-terminal residue" evidence="1">
    <location>
        <position position="224"/>
    </location>
</feature>
<gene>
    <name evidence="1" type="ORF">K435DRAFT_622104</name>
</gene>
<organism evidence="1 2">
    <name type="scientific">Dendrothele bispora (strain CBS 962.96)</name>
    <dbReference type="NCBI Taxonomy" id="1314807"/>
    <lineage>
        <taxon>Eukaryota</taxon>
        <taxon>Fungi</taxon>
        <taxon>Dikarya</taxon>
        <taxon>Basidiomycota</taxon>
        <taxon>Agaricomycotina</taxon>
        <taxon>Agaricomycetes</taxon>
        <taxon>Agaricomycetidae</taxon>
        <taxon>Agaricales</taxon>
        <taxon>Agaricales incertae sedis</taxon>
        <taxon>Dendrothele</taxon>
    </lineage>
</organism>
<evidence type="ECO:0000313" key="1">
    <source>
        <dbReference type="EMBL" id="THU87020.1"/>
    </source>
</evidence>
<proteinExistence type="predicted"/>
<evidence type="ECO:0000313" key="2">
    <source>
        <dbReference type="Proteomes" id="UP000297245"/>
    </source>
</evidence>
<keyword evidence="2" id="KW-1185">Reference proteome</keyword>
<dbReference type="OrthoDB" id="4230923at2759"/>
<protein>
    <recommendedName>
        <fullName evidence="3">CCHC-type domain-containing protein</fullName>
    </recommendedName>
</protein>
<dbReference type="CDD" id="cd00590">
    <property type="entry name" value="RRM_SF"/>
    <property type="match status" value="1"/>
</dbReference>